<dbReference type="EMBL" id="JARJCN010000123">
    <property type="protein sequence ID" value="KAJ7071812.1"/>
    <property type="molecule type" value="Genomic_DNA"/>
</dbReference>
<reference evidence="1" key="1">
    <citation type="submission" date="2023-03" db="EMBL/GenBank/DDBJ databases">
        <title>Massive genome expansion in bonnet fungi (Mycena s.s.) driven by repeated elements and novel gene families across ecological guilds.</title>
        <authorList>
            <consortium name="Lawrence Berkeley National Laboratory"/>
            <person name="Harder C.B."/>
            <person name="Miyauchi S."/>
            <person name="Viragh M."/>
            <person name="Kuo A."/>
            <person name="Thoen E."/>
            <person name="Andreopoulos B."/>
            <person name="Lu D."/>
            <person name="Skrede I."/>
            <person name="Drula E."/>
            <person name="Henrissat B."/>
            <person name="Morin E."/>
            <person name="Kohler A."/>
            <person name="Barry K."/>
            <person name="LaButti K."/>
            <person name="Morin E."/>
            <person name="Salamov A."/>
            <person name="Lipzen A."/>
            <person name="Mereny Z."/>
            <person name="Hegedus B."/>
            <person name="Baldrian P."/>
            <person name="Stursova M."/>
            <person name="Weitz H."/>
            <person name="Taylor A."/>
            <person name="Grigoriev I.V."/>
            <person name="Nagy L.G."/>
            <person name="Martin F."/>
            <person name="Kauserud H."/>
        </authorList>
    </citation>
    <scope>NUCLEOTIDE SEQUENCE</scope>
    <source>
        <strain evidence="1">CBHHK173m</strain>
    </source>
</reference>
<dbReference type="AlphaFoldDB" id="A0AAD6XGL8"/>
<evidence type="ECO:0000313" key="2">
    <source>
        <dbReference type="Proteomes" id="UP001222325"/>
    </source>
</evidence>
<comment type="caution">
    <text evidence="1">The sequence shown here is derived from an EMBL/GenBank/DDBJ whole genome shotgun (WGS) entry which is preliminary data.</text>
</comment>
<keyword evidence="2" id="KW-1185">Reference proteome</keyword>
<name>A0AAD6XGL8_9AGAR</name>
<gene>
    <name evidence="1" type="ORF">B0H15DRAFT_86007</name>
</gene>
<proteinExistence type="predicted"/>
<dbReference type="Proteomes" id="UP001222325">
    <property type="component" value="Unassembled WGS sequence"/>
</dbReference>
<protein>
    <submittedName>
        <fullName evidence="1">Uncharacterized protein</fullName>
    </submittedName>
</protein>
<organism evidence="1 2">
    <name type="scientific">Mycena belliarum</name>
    <dbReference type="NCBI Taxonomy" id="1033014"/>
    <lineage>
        <taxon>Eukaryota</taxon>
        <taxon>Fungi</taxon>
        <taxon>Dikarya</taxon>
        <taxon>Basidiomycota</taxon>
        <taxon>Agaricomycotina</taxon>
        <taxon>Agaricomycetes</taxon>
        <taxon>Agaricomycetidae</taxon>
        <taxon>Agaricales</taxon>
        <taxon>Marasmiineae</taxon>
        <taxon>Mycenaceae</taxon>
        <taxon>Mycena</taxon>
    </lineage>
</organism>
<evidence type="ECO:0000313" key="1">
    <source>
        <dbReference type="EMBL" id="KAJ7071812.1"/>
    </source>
</evidence>
<accession>A0AAD6XGL8</accession>
<sequence>MPARLAHIDTRTGGALEAFPPSLLTIPSSELSLFRPLHRGAENTPGPPRSVNAVKHCALLCLGGAYVRSGQLAPHPTVIKVSISSRAAEALPRPFAPQTDIFYAEASMLCALPLTVCPAQSPELYTSAAQRDEPPHSASVTETYPDVDRYYILFPCAHDINSFHLVQLVHRRAARSCARHFCSAHRSARLRNAKNTSLRVHSWRASRHSRSL</sequence>